<dbReference type="SMART" id="SM00112">
    <property type="entry name" value="CA"/>
    <property type="match status" value="2"/>
</dbReference>
<dbReference type="GO" id="GO:0005509">
    <property type="term" value="F:calcium ion binding"/>
    <property type="evidence" value="ECO:0007669"/>
    <property type="project" value="UniProtKB-UniRule"/>
</dbReference>
<dbReference type="PRINTS" id="PR00205">
    <property type="entry name" value="CADHERIN"/>
</dbReference>
<comment type="subcellular location">
    <subcellularLocation>
        <location evidence="1">Membrane</location>
    </subcellularLocation>
</comment>
<dbReference type="PROSITE" id="PS50268">
    <property type="entry name" value="CADHERIN_2"/>
    <property type="match status" value="2"/>
</dbReference>
<organism evidence="7 8">
    <name type="scientific">Leptotrombidium deliense</name>
    <dbReference type="NCBI Taxonomy" id="299467"/>
    <lineage>
        <taxon>Eukaryota</taxon>
        <taxon>Metazoa</taxon>
        <taxon>Ecdysozoa</taxon>
        <taxon>Arthropoda</taxon>
        <taxon>Chelicerata</taxon>
        <taxon>Arachnida</taxon>
        <taxon>Acari</taxon>
        <taxon>Acariformes</taxon>
        <taxon>Trombidiformes</taxon>
        <taxon>Prostigmata</taxon>
        <taxon>Anystina</taxon>
        <taxon>Parasitengona</taxon>
        <taxon>Trombiculoidea</taxon>
        <taxon>Trombiculidae</taxon>
        <taxon>Leptotrombidium</taxon>
    </lineage>
</organism>
<protein>
    <submittedName>
        <fullName evidence="7">Pt1-cadherin-like protein</fullName>
    </submittedName>
</protein>
<keyword evidence="4" id="KW-0472">Membrane</keyword>
<dbReference type="InterPro" id="IPR002126">
    <property type="entry name" value="Cadherin-like_dom"/>
</dbReference>
<proteinExistence type="predicted"/>
<gene>
    <name evidence="7" type="ORF">B4U80_08516</name>
</gene>
<dbReference type="STRING" id="299467.A0A443RTU6"/>
<evidence type="ECO:0000256" key="2">
    <source>
        <dbReference type="ARBA" id="ARBA00022737"/>
    </source>
</evidence>
<dbReference type="GO" id="GO:0016342">
    <property type="term" value="C:catenin complex"/>
    <property type="evidence" value="ECO:0007669"/>
    <property type="project" value="TreeGrafter"/>
</dbReference>
<dbReference type="SUPFAM" id="SSF49313">
    <property type="entry name" value="Cadherin-like"/>
    <property type="match status" value="2"/>
</dbReference>
<name>A0A443RTU6_9ACAR</name>
<dbReference type="AlphaFoldDB" id="A0A443RTU6"/>
<evidence type="ECO:0000313" key="8">
    <source>
        <dbReference type="Proteomes" id="UP000288716"/>
    </source>
</evidence>
<dbReference type="PROSITE" id="PS00232">
    <property type="entry name" value="CADHERIN_1"/>
    <property type="match status" value="1"/>
</dbReference>
<dbReference type="InterPro" id="IPR039808">
    <property type="entry name" value="Cadherin"/>
</dbReference>
<feature type="domain" description="Cadherin" evidence="6">
    <location>
        <begin position="94"/>
        <end position="204"/>
    </location>
</feature>
<dbReference type="GO" id="GO:0016477">
    <property type="term" value="P:cell migration"/>
    <property type="evidence" value="ECO:0007669"/>
    <property type="project" value="TreeGrafter"/>
</dbReference>
<accession>A0A443RTU6</accession>
<dbReference type="GO" id="GO:0007156">
    <property type="term" value="P:homophilic cell adhesion via plasma membrane adhesion molecules"/>
    <property type="evidence" value="ECO:0007669"/>
    <property type="project" value="InterPro"/>
</dbReference>
<evidence type="ECO:0000259" key="6">
    <source>
        <dbReference type="PROSITE" id="PS50268"/>
    </source>
</evidence>
<comment type="caution">
    <text evidence="7">The sequence shown here is derived from an EMBL/GenBank/DDBJ whole genome shotgun (WGS) entry which is preliminary data.</text>
</comment>
<evidence type="ECO:0000256" key="5">
    <source>
        <dbReference type="PROSITE-ProRule" id="PRU00043"/>
    </source>
</evidence>
<dbReference type="CDD" id="cd11304">
    <property type="entry name" value="Cadherin_repeat"/>
    <property type="match status" value="2"/>
</dbReference>
<dbReference type="VEuPathDB" id="VectorBase:LDEU013425"/>
<sequence>VTANDGDKDRPQEIVYFLTGQGIDDDDPANRKFAINTTTGEIYVLKPLDRDLPNGRSQWRFTVFAEDEGGNGLVGYADVLVNLKDINDNTPFFPYSIYTGNVTENGTAGMTVMTMTATDYDDPSEGSHAKLKYSIEQNQVNENGELIFSIDEDTGVILTAVCCLDRETNPEYTIKVVAMDGGGLKGTGTATIKIKDINDMPPEFMKKEWSVEVDETEGDQLPEMPILVVSVND</sequence>
<dbReference type="InterPro" id="IPR015919">
    <property type="entry name" value="Cadherin-like_sf"/>
</dbReference>
<dbReference type="Proteomes" id="UP000288716">
    <property type="component" value="Unassembled WGS sequence"/>
</dbReference>
<feature type="non-terminal residue" evidence="7">
    <location>
        <position position="1"/>
    </location>
</feature>
<dbReference type="EMBL" id="NCKV01037037">
    <property type="protein sequence ID" value="RWS18615.1"/>
    <property type="molecule type" value="Genomic_DNA"/>
</dbReference>
<dbReference type="Gene3D" id="2.60.40.60">
    <property type="entry name" value="Cadherins"/>
    <property type="match status" value="2"/>
</dbReference>
<evidence type="ECO:0000256" key="1">
    <source>
        <dbReference type="ARBA" id="ARBA00004370"/>
    </source>
</evidence>
<evidence type="ECO:0000256" key="4">
    <source>
        <dbReference type="ARBA" id="ARBA00023136"/>
    </source>
</evidence>
<dbReference type="FunFam" id="2.60.40.60:FF:000112">
    <property type="entry name" value="neural-cadherin isoform X1"/>
    <property type="match status" value="1"/>
</dbReference>
<feature type="non-terminal residue" evidence="7">
    <location>
        <position position="233"/>
    </location>
</feature>
<evidence type="ECO:0000313" key="7">
    <source>
        <dbReference type="EMBL" id="RWS18615.1"/>
    </source>
</evidence>
<dbReference type="OrthoDB" id="6252479at2759"/>
<dbReference type="Pfam" id="PF00028">
    <property type="entry name" value="Cadherin"/>
    <property type="match status" value="2"/>
</dbReference>
<dbReference type="InterPro" id="IPR020894">
    <property type="entry name" value="Cadherin_CS"/>
</dbReference>
<evidence type="ECO:0000256" key="3">
    <source>
        <dbReference type="ARBA" id="ARBA00022837"/>
    </source>
</evidence>
<dbReference type="GO" id="GO:0031175">
    <property type="term" value="P:neuron projection development"/>
    <property type="evidence" value="ECO:0007669"/>
    <property type="project" value="TreeGrafter"/>
</dbReference>
<keyword evidence="3 5" id="KW-0106">Calcium</keyword>
<dbReference type="FunFam" id="2.60.40.60:FF:000182">
    <property type="entry name" value="Blast:Putative neural-cadherin 2"/>
    <property type="match status" value="1"/>
</dbReference>
<dbReference type="GO" id="GO:0008013">
    <property type="term" value="F:beta-catenin binding"/>
    <property type="evidence" value="ECO:0007669"/>
    <property type="project" value="TreeGrafter"/>
</dbReference>
<keyword evidence="2" id="KW-0677">Repeat</keyword>
<dbReference type="GO" id="GO:0045296">
    <property type="term" value="F:cadherin binding"/>
    <property type="evidence" value="ECO:0007669"/>
    <property type="project" value="TreeGrafter"/>
</dbReference>
<dbReference type="PANTHER" id="PTHR24027:SF438">
    <property type="entry name" value="CADHERIN 23"/>
    <property type="match status" value="1"/>
</dbReference>
<keyword evidence="8" id="KW-1185">Reference proteome</keyword>
<reference evidence="7 8" key="1">
    <citation type="journal article" date="2018" name="Gigascience">
        <title>Genomes of trombidid mites reveal novel predicted allergens and laterally-transferred genes associated with secondary metabolism.</title>
        <authorList>
            <person name="Dong X."/>
            <person name="Chaisiri K."/>
            <person name="Xia D."/>
            <person name="Armstrong S.D."/>
            <person name="Fang Y."/>
            <person name="Donnelly M.J."/>
            <person name="Kadowaki T."/>
            <person name="McGarry J.W."/>
            <person name="Darby A.C."/>
            <person name="Makepeace B.L."/>
        </authorList>
    </citation>
    <scope>NUCLEOTIDE SEQUENCE [LARGE SCALE GENOMIC DNA]</scope>
    <source>
        <strain evidence="7">UoL-UT</strain>
    </source>
</reference>
<feature type="domain" description="Cadherin" evidence="6">
    <location>
        <begin position="1"/>
        <end position="93"/>
    </location>
</feature>
<dbReference type="PANTHER" id="PTHR24027">
    <property type="entry name" value="CADHERIN-23"/>
    <property type="match status" value="1"/>
</dbReference>